<evidence type="ECO:0000256" key="1">
    <source>
        <dbReference type="SAM" id="Phobius"/>
    </source>
</evidence>
<keyword evidence="1" id="KW-1133">Transmembrane helix</keyword>
<sequence>MKMYVSSLNLPIGYVIPRFPALYWPLGPDFDKYQDSFLFYSVDMWRFVLYWTLIFFVSAYTCAGLSACFNMYWRVYRERQVVGGTLRKLRIRPFMVLISQKKRMMDLGFIQIHSLASRFQGSEKTAAALEALELMESCRALHPMAPQMMAHLRAESHPKSAYYSAGWARTIEQNPPDDTFFSDGAESFDKNEMFDHLWPLFRAHFVRSDFAAISALLATVECTVQFSNHAADHNSFVGNRLFEFLLLQTLAHVYQIWFSTSEESPLAAIEKRCDHYFARSTWLFKSLEEKPASLAAAVLSEFDCAYLLRWYICLACFRQGAFSEFLARFESLEPHWNILEKVHMQREAHTLHQLACVACRPFQSHSTTTSMGTSQFSGGLDVLSLYMDQLAVADFAAAKKTCRDLAVVLSDFSNYLLPRPSDKFWTAFSGLIDAKAFLLIMSVTRAIPRKKLLARLGTEDNLVKMSNRLVSLVSVLQLGQSGIGYDPERDIFYREPVSQQTKIQQLSVNLDEAEHLLEVESASKLFTSMVLQAHISQK</sequence>
<keyword evidence="1" id="KW-0472">Membrane</keyword>
<dbReference type="KEGG" id="clus:A9F13_09g02574"/>
<protein>
    <submittedName>
        <fullName evidence="2">Uncharacterized protein</fullName>
    </submittedName>
</protein>
<keyword evidence="1" id="KW-0812">Transmembrane</keyword>
<gene>
    <name evidence="2" type="ORF">A9F13_09g02574</name>
</gene>
<proteinExistence type="predicted"/>
<dbReference type="EMBL" id="LYUB02000009">
    <property type="protein sequence ID" value="OVF08312.1"/>
    <property type="molecule type" value="Genomic_DNA"/>
</dbReference>
<evidence type="ECO:0000313" key="3">
    <source>
        <dbReference type="Proteomes" id="UP000195602"/>
    </source>
</evidence>
<name>A0AA91T1T3_CLALS</name>
<reference evidence="2 3" key="1">
    <citation type="submission" date="2017-04" db="EMBL/GenBank/DDBJ databases">
        <title>Draft genome of the yeast Clavispora lusitaniae type strain CBS 6936.</title>
        <authorList>
            <person name="Durrens P."/>
            <person name="Klopp C."/>
            <person name="Biteau N."/>
            <person name="Fitton-Ouhabi V."/>
            <person name="Dementhon K."/>
            <person name="Accoceberry I."/>
            <person name="Sherman D.J."/>
            <person name="Noel T."/>
        </authorList>
    </citation>
    <scope>NUCLEOTIDE SEQUENCE [LARGE SCALE GENOMIC DNA]</scope>
    <source>
        <strain evidence="2 3">CBS 6936</strain>
    </source>
</reference>
<dbReference type="AlphaFoldDB" id="A0AA91T1T3"/>
<evidence type="ECO:0000313" key="2">
    <source>
        <dbReference type="EMBL" id="OVF08312.1"/>
    </source>
</evidence>
<comment type="caution">
    <text evidence="2">The sequence shown here is derived from an EMBL/GenBank/DDBJ whole genome shotgun (WGS) entry which is preliminary data.</text>
</comment>
<dbReference type="Proteomes" id="UP000195602">
    <property type="component" value="Unassembled WGS sequence"/>
</dbReference>
<feature type="transmembrane region" description="Helical" evidence="1">
    <location>
        <begin position="48"/>
        <end position="69"/>
    </location>
</feature>
<accession>A0AA91T1T3</accession>
<organism evidence="2 3">
    <name type="scientific">Clavispora lusitaniae</name>
    <name type="common">Candida lusitaniae</name>
    <dbReference type="NCBI Taxonomy" id="36911"/>
    <lineage>
        <taxon>Eukaryota</taxon>
        <taxon>Fungi</taxon>
        <taxon>Dikarya</taxon>
        <taxon>Ascomycota</taxon>
        <taxon>Saccharomycotina</taxon>
        <taxon>Pichiomycetes</taxon>
        <taxon>Metschnikowiaceae</taxon>
        <taxon>Clavispora</taxon>
    </lineage>
</organism>